<accession>A0ACC3NFA8</accession>
<reference evidence="1" key="1">
    <citation type="submission" date="2023-07" db="EMBL/GenBank/DDBJ databases">
        <title>Black Yeasts Isolated from many extreme environments.</title>
        <authorList>
            <person name="Coleine C."/>
            <person name="Stajich J.E."/>
            <person name="Selbmann L."/>
        </authorList>
    </citation>
    <scope>NUCLEOTIDE SEQUENCE</scope>
    <source>
        <strain evidence="1">CCFEE 5714</strain>
    </source>
</reference>
<sequence>MSLKEAYSLAHSAECRLSMEANRPERNLRFVVGHLMHYESLRLRIVEIEHDISRSSRAQSVAFKGTGRWSPNASEVRKKPSTGQLGGGRRKSPPPPPSTKPIPYDPEQDDEIDDDDPWSGGSDSDGEEENLGLQRFPSGSARAPQPPPDLMPDDDDHDDYDDDPESPEEPDQAMVEQLIRGEGREDLANIYEGVRKCPCHRHKDAPSFEKIWELPSQEQKKEGVTRAVAQVFV</sequence>
<evidence type="ECO:0000313" key="1">
    <source>
        <dbReference type="EMBL" id="KAK3715518.1"/>
    </source>
</evidence>
<evidence type="ECO:0000313" key="2">
    <source>
        <dbReference type="Proteomes" id="UP001281147"/>
    </source>
</evidence>
<comment type="caution">
    <text evidence="1">The sequence shown here is derived from an EMBL/GenBank/DDBJ whole genome shotgun (WGS) entry which is preliminary data.</text>
</comment>
<organism evidence="1 2">
    <name type="scientific">Vermiconidia calcicola</name>
    <dbReference type="NCBI Taxonomy" id="1690605"/>
    <lineage>
        <taxon>Eukaryota</taxon>
        <taxon>Fungi</taxon>
        <taxon>Dikarya</taxon>
        <taxon>Ascomycota</taxon>
        <taxon>Pezizomycotina</taxon>
        <taxon>Dothideomycetes</taxon>
        <taxon>Dothideomycetidae</taxon>
        <taxon>Mycosphaerellales</taxon>
        <taxon>Extremaceae</taxon>
        <taxon>Vermiconidia</taxon>
    </lineage>
</organism>
<keyword evidence="2" id="KW-1185">Reference proteome</keyword>
<name>A0ACC3NFA8_9PEZI</name>
<protein>
    <submittedName>
        <fullName evidence="1">Uncharacterized protein</fullName>
    </submittedName>
</protein>
<dbReference type="Proteomes" id="UP001281147">
    <property type="component" value="Unassembled WGS sequence"/>
</dbReference>
<dbReference type="EMBL" id="JAUTXU010000048">
    <property type="protein sequence ID" value="KAK3715518.1"/>
    <property type="molecule type" value="Genomic_DNA"/>
</dbReference>
<proteinExistence type="predicted"/>
<gene>
    <name evidence="1" type="ORF">LTR37_007006</name>
</gene>